<protein>
    <recommendedName>
        <fullName evidence="5">Rubisco LSMT substrate-binding domain-containing protein</fullName>
    </recommendedName>
</protein>
<keyword evidence="3" id="KW-0949">S-adenosyl-L-methionine</keyword>
<accession>A0A250WSG3</accession>
<proteinExistence type="predicted"/>
<sequence>MAECLMPQRGSSATAPQVCVRGVAVTKAMPSSSTLLSIPLKCIIKDSDCPAAFPGAPWNVNMAALLLAEISAHYSWQSLGQAGSNEEKEEELIKGSTSTSGSKWWPYFLCLPAIYSSSPLLFEQQQLRDLQYKPAIEAIQVYQRFAREAHEAWSKSQNRGSSDEGSYSGRKHYNWSCMDFFWALHMVQSRSIRVASRGYKALIPGVDLLNHGGTLANGGLGIGRSPWQLSSGSEEEPSSMLFVTNKALSAGEQVLWSYGSRSNDDFLVYHGFCLDENPDEDVILFADLCEVASWVVVELQRLGLLLRSTDQHEKTAVNYSVMTGCKGTSQDSHPSSPSSASRSRDQGHVGAESASAATYRITSEPLSAAFNMLLEIGETVAMDAWHAAGSHCSAIQVPGTCSSLLVGIEAGVRAIGLWMAESHLDASIVSLKDRASRGRIRESLLMNIFKQRDIAITRRLGSFRLHSAEWGTEHCPPCASEMVIRSDGLVDVRLLAVLAASVKQAVHMNRPAEHSAPSGGGSAWPLEDISRSAEEGVVVQLLVRRCWELLIRYPTSLEQDSALLEMSRNGVGGPADIPDANVLKYRMGKKQVLQNVLSTYKLNYCE</sequence>
<evidence type="ECO:0000256" key="1">
    <source>
        <dbReference type="ARBA" id="ARBA00022603"/>
    </source>
</evidence>
<dbReference type="GO" id="GO:0032259">
    <property type="term" value="P:methylation"/>
    <property type="evidence" value="ECO:0007669"/>
    <property type="project" value="UniProtKB-KW"/>
</dbReference>
<evidence type="ECO:0000256" key="4">
    <source>
        <dbReference type="SAM" id="MobiDB-lite"/>
    </source>
</evidence>
<dbReference type="SUPFAM" id="SSF81822">
    <property type="entry name" value="RuBisCo LSMT C-terminal, substrate-binding domain"/>
    <property type="match status" value="1"/>
</dbReference>
<evidence type="ECO:0000313" key="7">
    <source>
        <dbReference type="Proteomes" id="UP000232323"/>
    </source>
</evidence>
<dbReference type="EMBL" id="BEGY01000004">
    <property type="protein sequence ID" value="GAX73676.1"/>
    <property type="molecule type" value="Genomic_DNA"/>
</dbReference>
<feature type="compositionally biased region" description="Low complexity" evidence="4">
    <location>
        <begin position="329"/>
        <end position="341"/>
    </location>
</feature>
<keyword evidence="7" id="KW-1185">Reference proteome</keyword>
<dbReference type="Gene3D" id="3.90.1420.10">
    <property type="entry name" value="Rubisco LSMT, substrate-binding domain"/>
    <property type="match status" value="1"/>
</dbReference>
<dbReference type="InterPro" id="IPR050600">
    <property type="entry name" value="SETD3_SETD6_MTase"/>
</dbReference>
<dbReference type="SUPFAM" id="SSF82199">
    <property type="entry name" value="SET domain"/>
    <property type="match status" value="1"/>
</dbReference>
<dbReference type="CDD" id="cd10527">
    <property type="entry name" value="SET_LSMT"/>
    <property type="match status" value="1"/>
</dbReference>
<reference evidence="6 7" key="1">
    <citation type="submission" date="2017-08" db="EMBL/GenBank/DDBJ databases">
        <title>Acidophilic green algal genome provides insights into adaptation to an acidic environment.</title>
        <authorList>
            <person name="Hirooka S."/>
            <person name="Hirose Y."/>
            <person name="Kanesaki Y."/>
            <person name="Higuchi S."/>
            <person name="Fujiwara T."/>
            <person name="Onuma R."/>
            <person name="Era A."/>
            <person name="Ohbayashi R."/>
            <person name="Uzuka A."/>
            <person name="Nozaki H."/>
            <person name="Yoshikawa H."/>
            <person name="Miyagishima S.Y."/>
        </authorList>
    </citation>
    <scope>NUCLEOTIDE SEQUENCE [LARGE SCALE GENOMIC DNA]</scope>
    <source>
        <strain evidence="6 7">NIES-2499</strain>
    </source>
</reference>
<dbReference type="GO" id="GO:0016279">
    <property type="term" value="F:protein-lysine N-methyltransferase activity"/>
    <property type="evidence" value="ECO:0007669"/>
    <property type="project" value="TreeGrafter"/>
</dbReference>
<dbReference type="PANTHER" id="PTHR13271">
    <property type="entry name" value="UNCHARACTERIZED PUTATIVE METHYLTRANSFERASE"/>
    <property type="match status" value="1"/>
</dbReference>
<dbReference type="InterPro" id="IPR036464">
    <property type="entry name" value="Rubisco_LSMT_subst-bd_sf"/>
</dbReference>
<dbReference type="InterPro" id="IPR015353">
    <property type="entry name" value="Rubisco_LSMT_subst-bd"/>
</dbReference>
<evidence type="ECO:0000256" key="3">
    <source>
        <dbReference type="ARBA" id="ARBA00022691"/>
    </source>
</evidence>
<dbReference type="InterPro" id="IPR046341">
    <property type="entry name" value="SET_dom_sf"/>
</dbReference>
<keyword evidence="2" id="KW-0808">Transferase</keyword>
<dbReference type="Gene3D" id="3.90.1410.10">
    <property type="entry name" value="set domain protein methyltransferase, domain 1"/>
    <property type="match status" value="1"/>
</dbReference>
<feature type="domain" description="Rubisco LSMT substrate-binding" evidence="5">
    <location>
        <begin position="519"/>
        <end position="593"/>
    </location>
</feature>
<organism evidence="6 7">
    <name type="scientific">Chlamydomonas eustigma</name>
    <dbReference type="NCBI Taxonomy" id="1157962"/>
    <lineage>
        <taxon>Eukaryota</taxon>
        <taxon>Viridiplantae</taxon>
        <taxon>Chlorophyta</taxon>
        <taxon>core chlorophytes</taxon>
        <taxon>Chlorophyceae</taxon>
        <taxon>CS clade</taxon>
        <taxon>Chlamydomonadales</taxon>
        <taxon>Chlamydomonadaceae</taxon>
        <taxon>Chlamydomonas</taxon>
    </lineage>
</organism>
<comment type="caution">
    <text evidence="6">The sequence shown here is derived from an EMBL/GenBank/DDBJ whole genome shotgun (WGS) entry which is preliminary data.</text>
</comment>
<dbReference type="PANTHER" id="PTHR13271:SF140">
    <property type="entry name" value="SET DOMAIN-CONTAINING PROTEIN"/>
    <property type="match status" value="1"/>
</dbReference>
<gene>
    <name evidence="6" type="ORF">CEUSTIGMA_g1127.t1</name>
</gene>
<name>A0A250WSG3_9CHLO</name>
<dbReference type="AlphaFoldDB" id="A0A250WSG3"/>
<evidence type="ECO:0000313" key="6">
    <source>
        <dbReference type="EMBL" id="GAX73676.1"/>
    </source>
</evidence>
<evidence type="ECO:0000259" key="5">
    <source>
        <dbReference type="Pfam" id="PF09273"/>
    </source>
</evidence>
<feature type="region of interest" description="Disordered" evidence="4">
    <location>
        <begin position="326"/>
        <end position="347"/>
    </location>
</feature>
<dbReference type="Proteomes" id="UP000232323">
    <property type="component" value="Unassembled WGS sequence"/>
</dbReference>
<evidence type="ECO:0000256" key="2">
    <source>
        <dbReference type="ARBA" id="ARBA00022679"/>
    </source>
</evidence>
<dbReference type="OrthoDB" id="341421at2759"/>
<keyword evidence="1" id="KW-0489">Methyltransferase</keyword>
<dbReference type="Pfam" id="PF09273">
    <property type="entry name" value="Rubis-subs-bind"/>
    <property type="match status" value="1"/>
</dbReference>